<dbReference type="OrthoDB" id="3665926at2"/>
<evidence type="ECO:0000256" key="7">
    <source>
        <dbReference type="ARBA" id="ARBA00022723"/>
    </source>
</evidence>
<dbReference type="PROSITE" id="PS00758">
    <property type="entry name" value="ARGE_DAPE_CPG2_1"/>
    <property type="match status" value="1"/>
</dbReference>
<dbReference type="Gene3D" id="3.30.70.360">
    <property type="match status" value="1"/>
</dbReference>
<dbReference type="InterPro" id="IPR010182">
    <property type="entry name" value="ArgE/DapE"/>
</dbReference>
<dbReference type="PANTHER" id="PTHR43808">
    <property type="entry name" value="ACETYLORNITHINE DEACETYLASE"/>
    <property type="match status" value="1"/>
</dbReference>
<dbReference type="SUPFAM" id="SSF53187">
    <property type="entry name" value="Zn-dependent exopeptidases"/>
    <property type="match status" value="1"/>
</dbReference>
<protein>
    <recommendedName>
        <fullName evidence="6">Probable succinyl-diaminopimelate desuccinylase</fullName>
        <ecNumber evidence="5">3.5.1.18</ecNumber>
    </recommendedName>
</protein>
<evidence type="ECO:0000313" key="13">
    <source>
        <dbReference type="EMBL" id="KKW66868.1"/>
    </source>
</evidence>
<evidence type="ECO:0000259" key="12">
    <source>
        <dbReference type="Pfam" id="PF07687"/>
    </source>
</evidence>
<evidence type="ECO:0000256" key="8">
    <source>
        <dbReference type="ARBA" id="ARBA00022801"/>
    </source>
</evidence>
<dbReference type="UniPathway" id="UPA00034">
    <property type="reaction ID" value="UER00021"/>
</dbReference>
<sequence>MPPRWTVSMPDISVPDTPAIKAAVQAVEPYLLRTLADFVACPSLSGQEGPAAEFFESALAQLGLQSQRIVLDSDALRHYPLFSTPCCPDGGRYNVLARHVPARPIGRSVLFNGHLDVVPTGPQQLWQRPPFEAHVRDGWLYGRGAGDMKGGLVCALAAFQALRGMGLQPAGVVGFNGVLEEECTDNGTLATVSALKRAIGKAQLTAFDAVIIPEPVDESMLTAELGVFWMYADITGRPAHAGYMTTGRNPIEAAQAVMADLKALEARWNLPENRPTHFRDNTHPINFNLGQVHAGEWNSSVPCQARLGLRIGLYPTDDVDAVIREVEDTMRATLAGLGGDLRLDVTYEGFKSPGCIYDLETPAMRTLAAAHAAITGRAPAQIAHPAVTDGRYFRLMTDMPVTCYGPVARDIHGIDESVSIASLLTVTATMVQYMVQWCGVEPYVPPC</sequence>
<keyword evidence="10" id="KW-0170">Cobalt</keyword>
<evidence type="ECO:0000256" key="1">
    <source>
        <dbReference type="ARBA" id="ARBA00001941"/>
    </source>
</evidence>
<accession>A0A0U1PWF5</accession>
<evidence type="ECO:0000256" key="3">
    <source>
        <dbReference type="ARBA" id="ARBA00005130"/>
    </source>
</evidence>
<dbReference type="EC" id="3.5.1.18" evidence="5"/>
<dbReference type="Proteomes" id="UP000050580">
    <property type="component" value="Unassembled WGS sequence"/>
</dbReference>
<evidence type="ECO:0000256" key="6">
    <source>
        <dbReference type="ARBA" id="ARBA00016853"/>
    </source>
</evidence>
<dbReference type="NCBIfam" id="TIGR01910">
    <property type="entry name" value="DapE-ArgE"/>
    <property type="match status" value="1"/>
</dbReference>
<dbReference type="PATRIC" id="fig|1610491.3.peg.3006"/>
<evidence type="ECO:0000256" key="10">
    <source>
        <dbReference type="ARBA" id="ARBA00023285"/>
    </source>
</evidence>
<organism evidence="13 14">
    <name type="scientific">Lampropedia cohaerens</name>
    <dbReference type="NCBI Taxonomy" id="1610491"/>
    <lineage>
        <taxon>Bacteria</taxon>
        <taxon>Pseudomonadati</taxon>
        <taxon>Pseudomonadota</taxon>
        <taxon>Betaproteobacteria</taxon>
        <taxon>Burkholderiales</taxon>
        <taxon>Comamonadaceae</taxon>
        <taxon>Lampropedia</taxon>
    </lineage>
</organism>
<dbReference type="InterPro" id="IPR001261">
    <property type="entry name" value="ArgE/DapE_CS"/>
</dbReference>
<keyword evidence="8" id="KW-0378">Hydrolase</keyword>
<evidence type="ECO:0000256" key="11">
    <source>
        <dbReference type="ARBA" id="ARBA00051301"/>
    </source>
</evidence>
<comment type="catalytic activity">
    <reaction evidence="11">
        <text>N-succinyl-(2S,6S)-2,6-diaminopimelate + H2O = (2S,6S)-2,6-diaminopimelate + succinate</text>
        <dbReference type="Rhea" id="RHEA:22608"/>
        <dbReference type="ChEBI" id="CHEBI:15377"/>
        <dbReference type="ChEBI" id="CHEBI:30031"/>
        <dbReference type="ChEBI" id="CHEBI:57609"/>
        <dbReference type="ChEBI" id="CHEBI:58087"/>
        <dbReference type="EC" id="3.5.1.18"/>
    </reaction>
</comment>
<comment type="similarity">
    <text evidence="4">Belongs to the peptidase M20A family.</text>
</comment>
<dbReference type="InterPro" id="IPR036264">
    <property type="entry name" value="Bact_exopeptidase_dim_dom"/>
</dbReference>
<evidence type="ECO:0000256" key="9">
    <source>
        <dbReference type="ARBA" id="ARBA00022833"/>
    </source>
</evidence>
<dbReference type="AlphaFoldDB" id="A0A0U1PWF5"/>
<dbReference type="Pfam" id="PF07687">
    <property type="entry name" value="M20_dimer"/>
    <property type="match status" value="1"/>
</dbReference>
<comment type="cofactor">
    <cofactor evidence="2">
        <name>Zn(2+)</name>
        <dbReference type="ChEBI" id="CHEBI:29105"/>
    </cofactor>
</comment>
<keyword evidence="7" id="KW-0479">Metal-binding</keyword>
<name>A0A0U1PWF5_9BURK</name>
<evidence type="ECO:0000256" key="5">
    <source>
        <dbReference type="ARBA" id="ARBA00011921"/>
    </source>
</evidence>
<reference evidence="13 14" key="1">
    <citation type="submission" date="2015-05" db="EMBL/GenBank/DDBJ databases">
        <title>Draft genome sequence of Lampropedia sp. CT6, isolated from the microbial mat of a hot water spring, located at Manikaran, India.</title>
        <authorList>
            <person name="Tripathi C."/>
            <person name="Rani P."/>
            <person name="Mahato N.K."/>
            <person name="Lal R."/>
        </authorList>
    </citation>
    <scope>NUCLEOTIDE SEQUENCE [LARGE SCALE GENOMIC DNA]</scope>
    <source>
        <strain evidence="13 14">CT6</strain>
    </source>
</reference>
<keyword evidence="9" id="KW-0862">Zinc</keyword>
<keyword evidence="14" id="KW-1185">Reference proteome</keyword>
<dbReference type="PANTHER" id="PTHR43808:SF25">
    <property type="entry name" value="PEPTIDASE M20 DIMERISATION DOMAIN-CONTAINING PROTEIN"/>
    <property type="match status" value="1"/>
</dbReference>
<dbReference type="InterPro" id="IPR050072">
    <property type="entry name" value="Peptidase_M20A"/>
</dbReference>
<dbReference type="GO" id="GO:0009089">
    <property type="term" value="P:lysine biosynthetic process via diaminopimelate"/>
    <property type="evidence" value="ECO:0007669"/>
    <property type="project" value="UniProtKB-UniPathway"/>
</dbReference>
<comment type="caution">
    <text evidence="13">The sequence shown here is derived from an EMBL/GenBank/DDBJ whole genome shotgun (WGS) entry which is preliminary data.</text>
</comment>
<evidence type="ECO:0000256" key="4">
    <source>
        <dbReference type="ARBA" id="ARBA00006247"/>
    </source>
</evidence>
<evidence type="ECO:0000256" key="2">
    <source>
        <dbReference type="ARBA" id="ARBA00001947"/>
    </source>
</evidence>
<dbReference type="Gene3D" id="3.40.630.10">
    <property type="entry name" value="Zn peptidases"/>
    <property type="match status" value="1"/>
</dbReference>
<dbReference type="EMBL" id="LBNQ01000041">
    <property type="protein sequence ID" value="KKW66868.1"/>
    <property type="molecule type" value="Genomic_DNA"/>
</dbReference>
<comment type="pathway">
    <text evidence="3">Amino-acid biosynthesis; L-lysine biosynthesis via DAP pathway; LL-2,6-diaminopimelate from (S)-tetrahydrodipicolinate (succinylase route): step 3/3.</text>
</comment>
<proteinExistence type="inferred from homology"/>
<dbReference type="GO" id="GO:0009014">
    <property type="term" value="F:succinyl-diaminopimelate desuccinylase activity"/>
    <property type="evidence" value="ECO:0007669"/>
    <property type="project" value="UniProtKB-EC"/>
</dbReference>
<gene>
    <name evidence="13" type="ORF">AAV94_14175</name>
</gene>
<dbReference type="InterPro" id="IPR002933">
    <property type="entry name" value="Peptidase_M20"/>
</dbReference>
<comment type="cofactor">
    <cofactor evidence="1">
        <name>Co(2+)</name>
        <dbReference type="ChEBI" id="CHEBI:48828"/>
    </cofactor>
</comment>
<evidence type="ECO:0000313" key="14">
    <source>
        <dbReference type="Proteomes" id="UP000050580"/>
    </source>
</evidence>
<dbReference type="InterPro" id="IPR011650">
    <property type="entry name" value="Peptidase_M20_dimer"/>
</dbReference>
<dbReference type="NCBIfam" id="NF005306">
    <property type="entry name" value="PRK06837.1"/>
    <property type="match status" value="1"/>
</dbReference>
<dbReference type="STRING" id="1610491.AAV94_14175"/>
<dbReference type="SUPFAM" id="SSF55031">
    <property type="entry name" value="Bacterial exopeptidase dimerisation domain"/>
    <property type="match status" value="1"/>
</dbReference>
<feature type="domain" description="Peptidase M20 dimerisation" evidence="12">
    <location>
        <begin position="224"/>
        <end position="333"/>
    </location>
</feature>
<dbReference type="Pfam" id="PF01546">
    <property type="entry name" value="Peptidase_M20"/>
    <property type="match status" value="1"/>
</dbReference>
<dbReference type="GO" id="GO:0046872">
    <property type="term" value="F:metal ion binding"/>
    <property type="evidence" value="ECO:0007669"/>
    <property type="project" value="UniProtKB-KW"/>
</dbReference>